<feature type="compositionally biased region" description="Basic and acidic residues" evidence="4">
    <location>
        <begin position="1439"/>
        <end position="1455"/>
    </location>
</feature>
<dbReference type="InterPro" id="IPR009771">
    <property type="entry name" value="RIC1_C"/>
</dbReference>
<feature type="region of interest" description="Disordered" evidence="4">
    <location>
        <begin position="929"/>
        <end position="956"/>
    </location>
</feature>
<dbReference type="KEGG" id="vde:111248854"/>
<dbReference type="GO" id="GO:0005829">
    <property type="term" value="C:cytosol"/>
    <property type="evidence" value="ECO:0007669"/>
    <property type="project" value="TreeGrafter"/>
</dbReference>
<dbReference type="OMA" id="MVYDRAM"/>
<evidence type="ECO:0000256" key="1">
    <source>
        <dbReference type="ARBA" id="ARBA00004370"/>
    </source>
</evidence>
<dbReference type="GeneID" id="111248854"/>
<dbReference type="RefSeq" id="XP_022657605.1">
    <property type="nucleotide sequence ID" value="XM_022801870.1"/>
</dbReference>
<dbReference type="Pfam" id="PF25440">
    <property type="entry name" value="Beta-prop_RIC1_2nd"/>
    <property type="match status" value="1"/>
</dbReference>
<feature type="region of interest" description="Disordered" evidence="4">
    <location>
        <begin position="1224"/>
        <end position="1243"/>
    </location>
</feature>
<dbReference type="GO" id="GO:0042147">
    <property type="term" value="P:retrograde transport, endosome to Golgi"/>
    <property type="evidence" value="ECO:0007669"/>
    <property type="project" value="TreeGrafter"/>
</dbReference>
<proteinExistence type="predicted"/>
<feature type="compositionally biased region" description="Basic and acidic residues" evidence="4">
    <location>
        <begin position="1389"/>
        <end position="1414"/>
    </location>
</feature>
<organism evidence="6 7">
    <name type="scientific">Varroa destructor</name>
    <name type="common">Honeybee mite</name>
    <dbReference type="NCBI Taxonomy" id="109461"/>
    <lineage>
        <taxon>Eukaryota</taxon>
        <taxon>Metazoa</taxon>
        <taxon>Ecdysozoa</taxon>
        <taxon>Arthropoda</taxon>
        <taxon>Chelicerata</taxon>
        <taxon>Arachnida</taxon>
        <taxon>Acari</taxon>
        <taxon>Parasitiformes</taxon>
        <taxon>Mesostigmata</taxon>
        <taxon>Gamasina</taxon>
        <taxon>Dermanyssoidea</taxon>
        <taxon>Varroidae</taxon>
        <taxon>Varroa</taxon>
    </lineage>
</organism>
<dbReference type="FunCoup" id="A0A7M7JW95">
    <property type="interactions" value="1544"/>
</dbReference>
<feature type="region of interest" description="Disordered" evidence="4">
    <location>
        <begin position="1089"/>
        <end position="1108"/>
    </location>
</feature>
<feature type="compositionally biased region" description="Low complexity" evidence="4">
    <location>
        <begin position="1089"/>
        <end position="1105"/>
    </location>
</feature>
<dbReference type="GO" id="GO:0034066">
    <property type="term" value="C:Ric1-Rgp1 guanyl-nucleotide exchange factor complex"/>
    <property type="evidence" value="ECO:0007669"/>
    <property type="project" value="InterPro"/>
</dbReference>
<dbReference type="OrthoDB" id="67540at2759"/>
<dbReference type="Pfam" id="PF07064">
    <property type="entry name" value="RIC1"/>
    <property type="match status" value="1"/>
</dbReference>
<evidence type="ECO:0000256" key="3">
    <source>
        <dbReference type="ARBA" id="ARBA00029879"/>
    </source>
</evidence>
<feature type="compositionally biased region" description="Polar residues" evidence="4">
    <location>
        <begin position="997"/>
        <end position="1007"/>
    </location>
</feature>
<reference evidence="6" key="1">
    <citation type="submission" date="2021-01" db="UniProtKB">
        <authorList>
            <consortium name="EnsemblMetazoa"/>
        </authorList>
    </citation>
    <scope>IDENTIFICATION</scope>
</reference>
<dbReference type="InParanoid" id="A0A7M7JW95"/>
<dbReference type="CTD" id="40456"/>
<sequence length="1467" mass="162642">MYFPVRWPRYLSLEGPVIQICADYHRTLFAVLQPDCLTIWVEKHPLLLWCHRRSLASLSAYGPNVRVVWRRDSSALAIVTGRDHVFFHQVEGDAFSSNPIYEQRDIDRHFKRDSSELYIKDKVYPIVLSSGGECTLPCKVSALLSFRDELLVAQEDGRILRLAWDGQIQDDLTIDLKEVKFASEVYTWRSSFTNETYEVVDVQYLPLIGSLSIVFANGRAGVIMATTNRFSPGEVKGVWIMDVTKATCTAVNHRYRLIAYGLSDSEGVVYYLDEVTVTFVLSHKLMLSDKDFPDVSKVAGAVKCIQWTPDNTAVAVAWENCGVAVWSVFGSLIFCSLNWESPYCRIQIRAMEWGFDGYNLWLGSDKEDICLLGFMKAAATLNPAPQCDQQKILLQGATSVLISSKDALAKTSNEPGSPWTGPSLENHSANKHWIHVPIPSTYLGLNGPVRYSCIDRDGSNLCVAGKYGFCIYSLQSKKWKFFGNETQEQDFIIAGGLLWWSEYVVCGCVNLKDPSDEIRMYPRDEKLDNSNAYIQKCDAQVLHLSTCEDKMLAFMSNSHINIYLMQRLTLPSEAGIQLVRLENIDVSSLLPHCLCVISATLTNLSVSTIPAYIQKRPESILLNVCGRLYLLQQDVFAAARRPSVAPPSAELSECAYSNPIVLASSVENMWISCTSNPKMPHLTQALYIACGAAGMQIWLPLFPAADKQHNFMSKRIMLAIKIHIYPLAVLFNEVIVLGAESDVSIQSLFPRFPHCVVSKSSQVYLHPIINKLLVRNLGSHAWQIANSCSHLPYFNHSLELLLHEVLEEEANSSNPIPDALLPRVIDFIREFPVFLTTVVQCARKTELALWPHLFAAVGNPKDLFQECILQGQLETATSYLLVLQNLEVALVSRQHATILLGSALDAGKWQLAKDIIRFLKAIDPADVESPPRASLLPSLLPANKGTKGGPGPSVVPVKPDEDITLMMASMMGPPQSQNSRQRLSSKSDISSMEHKTPNTQPKLPTSTSRDDSDVMNEAFIDVILMRFSRKLLQAGQLRKFGHLVAYLDFPLATFLSKERFKAARVEDYPLALKNLHRDFEFPYPSYVPSSDVSSTSSESPTNSPSGVVNLMLNGGQAARSSSMASDSGITSIDVPFQTPSLAEGDVMDTTVKKHTMGGTMNAENRNGDGLTDQHNGESITLSGGQVYVVRNTDCDSLCVSETGSWQLEQQDTVSTMAVNVCSASGNNSPNNTEDRKFGASDGWNSGRASERDLVIRQLLHVSELLTTHECSDWTLLCAVILNQPTIVVRLALRSTVHRQAVQTLDHWAHKECAGYRPFFQNVFAQINRSLKQSLQLPPLLKGSGLSNEPVGSLVERETGISGAVAPVGAPVPETPLKQRPPSADSNESDLAKEDSFDVNRCKLQPLDHEEEVRLEATASLSHSTSQPNLSPRRTMANHEMLEDLSRPVESFRRDSDDDEGDGGCILQ</sequence>
<comment type="subcellular location">
    <subcellularLocation>
        <location evidence="1">Membrane</location>
    </subcellularLocation>
</comment>
<evidence type="ECO:0000313" key="7">
    <source>
        <dbReference type="Proteomes" id="UP000594260"/>
    </source>
</evidence>
<dbReference type="SUPFAM" id="SSF50969">
    <property type="entry name" value="YVTN repeat-like/Quinoprotein amine dehydrogenase"/>
    <property type="match status" value="1"/>
</dbReference>
<evidence type="ECO:0000313" key="6">
    <source>
        <dbReference type="EnsemblMetazoa" id="XP_022657605"/>
    </source>
</evidence>
<dbReference type="GO" id="GO:0006886">
    <property type="term" value="P:intracellular protein transport"/>
    <property type="evidence" value="ECO:0007669"/>
    <property type="project" value="InterPro"/>
</dbReference>
<evidence type="ECO:0000256" key="2">
    <source>
        <dbReference type="ARBA" id="ARBA00023136"/>
    </source>
</evidence>
<feature type="compositionally biased region" description="Low complexity" evidence="4">
    <location>
        <begin position="930"/>
        <end position="945"/>
    </location>
</feature>
<feature type="compositionally biased region" description="Polar residues" evidence="4">
    <location>
        <begin position="1418"/>
        <end position="1431"/>
    </location>
</feature>
<feature type="region of interest" description="Disordered" evidence="4">
    <location>
        <begin position="970"/>
        <end position="1011"/>
    </location>
</feature>
<evidence type="ECO:0000259" key="5">
    <source>
        <dbReference type="Pfam" id="PF07064"/>
    </source>
</evidence>
<dbReference type="Proteomes" id="UP000594260">
    <property type="component" value="Unplaced"/>
</dbReference>
<dbReference type="InterPro" id="IPR011044">
    <property type="entry name" value="Quino_amine_DH_bsu"/>
</dbReference>
<feature type="region of interest" description="Disordered" evidence="4">
    <location>
        <begin position="1364"/>
        <end position="1467"/>
    </location>
</feature>
<dbReference type="GO" id="GO:0000139">
    <property type="term" value="C:Golgi membrane"/>
    <property type="evidence" value="ECO:0007669"/>
    <property type="project" value="TreeGrafter"/>
</dbReference>
<protein>
    <recommendedName>
        <fullName evidence="3">Protein RIC1 homolog</fullName>
    </recommendedName>
</protein>
<dbReference type="PANTHER" id="PTHR22746:SF10">
    <property type="entry name" value="GUANINE NUCLEOTIDE EXCHANGE FACTOR SUBUNIT RIC1"/>
    <property type="match status" value="1"/>
</dbReference>
<dbReference type="PANTHER" id="PTHR22746">
    <property type="entry name" value="RAB6A-GEF COMPLEX PARTNER PROTEIN 1"/>
    <property type="match status" value="1"/>
</dbReference>
<accession>A0A7M7JW95</accession>
<keyword evidence="2" id="KW-0472">Membrane</keyword>
<name>A0A7M7JW95_VARDE</name>
<dbReference type="EnsemblMetazoa" id="XM_022801870">
    <property type="protein sequence ID" value="XP_022657605"/>
    <property type="gene ID" value="LOC111248854"/>
</dbReference>
<keyword evidence="7" id="KW-1185">Reference proteome</keyword>
<feature type="domain" description="RIC1 C-terminal alpha solenoid region" evidence="5">
    <location>
        <begin position="766"/>
        <end position="926"/>
    </location>
</feature>
<evidence type="ECO:0000256" key="4">
    <source>
        <dbReference type="SAM" id="MobiDB-lite"/>
    </source>
</evidence>
<feature type="compositionally biased region" description="Polar residues" evidence="4">
    <location>
        <begin position="974"/>
        <end position="990"/>
    </location>
</feature>
<dbReference type="InterPro" id="IPR040096">
    <property type="entry name" value="Ric1"/>
</dbReference>